<dbReference type="AlphaFoldDB" id="A0AA35CNA1"/>
<name>A0AA35CNA1_9FIRM</name>
<dbReference type="EMBL" id="AP025628">
    <property type="protein sequence ID" value="BDG62327.1"/>
    <property type="molecule type" value="Genomic_DNA"/>
</dbReference>
<dbReference type="KEGG" id="cmic:caldi_34170"/>
<dbReference type="RefSeq" id="WP_264842916.1">
    <property type="nucleotide sequence ID" value="NZ_AP025628.1"/>
</dbReference>
<evidence type="ECO:0000313" key="1">
    <source>
        <dbReference type="EMBL" id="BDG62327.1"/>
    </source>
</evidence>
<proteinExistence type="predicted"/>
<accession>A0AA35CNA1</accession>
<protein>
    <submittedName>
        <fullName evidence="1">Uncharacterized protein</fullName>
    </submittedName>
</protein>
<dbReference type="Proteomes" id="UP001163687">
    <property type="component" value="Chromosome"/>
</dbReference>
<reference evidence="1" key="1">
    <citation type="submission" date="2022-03" db="EMBL/GenBank/DDBJ databases">
        <title>Complete genome sequence of Caldinitratiruptor microaerophilus.</title>
        <authorList>
            <person name="Mukaiyama R."/>
            <person name="Nishiyama T."/>
            <person name="Ueda K."/>
        </authorList>
    </citation>
    <scope>NUCLEOTIDE SEQUENCE</scope>
    <source>
        <strain evidence="1">JCM 16183</strain>
    </source>
</reference>
<sequence length="70" mass="7860">MGLLRSTLRCGECGQAVDVLTKAHVRLRHGMTKREYLRLHPEHADPTYWGTVPSVAQRMKQRGEDGTDAA</sequence>
<organism evidence="1 2">
    <name type="scientific">Caldinitratiruptor microaerophilus</name>
    <dbReference type="NCBI Taxonomy" id="671077"/>
    <lineage>
        <taxon>Bacteria</taxon>
        <taxon>Bacillati</taxon>
        <taxon>Bacillota</taxon>
        <taxon>Clostridia</taxon>
        <taxon>Eubacteriales</taxon>
        <taxon>Symbiobacteriaceae</taxon>
        <taxon>Caldinitratiruptor</taxon>
    </lineage>
</organism>
<keyword evidence="2" id="KW-1185">Reference proteome</keyword>
<evidence type="ECO:0000313" key="2">
    <source>
        <dbReference type="Proteomes" id="UP001163687"/>
    </source>
</evidence>
<gene>
    <name evidence="1" type="ORF">caldi_34170</name>
</gene>